<reference evidence="2 3" key="3">
    <citation type="journal article" date="2015" name="Genome Announc.">
        <title>Draft Genome Sequence of the Archiascomycetous Yeast Saitoella complicata.</title>
        <authorList>
            <person name="Yamauchi K."/>
            <person name="Kondo S."/>
            <person name="Hamamoto M."/>
            <person name="Takahashi Y."/>
            <person name="Ogura Y."/>
            <person name="Hayashi T."/>
            <person name="Nishida H."/>
        </authorList>
    </citation>
    <scope>NUCLEOTIDE SEQUENCE [LARGE SCALE GENOMIC DNA]</scope>
    <source>
        <strain evidence="2 3">NRRL Y-17804</strain>
    </source>
</reference>
<evidence type="ECO:0000313" key="3">
    <source>
        <dbReference type="Proteomes" id="UP000033140"/>
    </source>
</evidence>
<keyword evidence="3" id="KW-1185">Reference proteome</keyword>
<accession>A0A0E9NE04</accession>
<gene>
    <name evidence="2" type="ORF">G7K_2226-t1</name>
</gene>
<dbReference type="AlphaFoldDB" id="A0A0E9NE04"/>
<proteinExistence type="predicted"/>
<feature type="region of interest" description="Disordered" evidence="1">
    <location>
        <begin position="156"/>
        <end position="189"/>
    </location>
</feature>
<sequence length="189" mass="20400">MRGSAGVHSMLSAFEAGRSMTNLVPPPCPVLLPTTLASNQLQVVSIVIVTMSSPPAEQKSPARRRFSLKPGGSSKSEGPSSPTRATADEDESHDQFAPLQQTISGGVSEQEVSRLKEMYVDKAYTEVKNKLPKHRVEEPKISFPMSMAFGSFKDNQAAKHENPKSAIDAQKAINNPPEPPVSYGTGHCR</sequence>
<reference evidence="2 3" key="2">
    <citation type="journal article" date="2014" name="J. Gen. Appl. Microbiol.">
        <title>The early diverging ascomycetous budding yeast Saitoella complicata has three histone deacetylases belonging to the Clr6, Hos2, and Rpd3 lineages.</title>
        <authorList>
            <person name="Nishida H."/>
            <person name="Matsumoto T."/>
            <person name="Kondo S."/>
            <person name="Hamamoto M."/>
            <person name="Yoshikawa H."/>
        </authorList>
    </citation>
    <scope>NUCLEOTIDE SEQUENCE [LARGE SCALE GENOMIC DNA]</scope>
    <source>
        <strain evidence="2 3">NRRL Y-17804</strain>
    </source>
</reference>
<name>A0A0E9NE04_SAICN</name>
<feature type="compositionally biased region" description="Low complexity" evidence="1">
    <location>
        <begin position="68"/>
        <end position="82"/>
    </location>
</feature>
<evidence type="ECO:0000313" key="2">
    <source>
        <dbReference type="EMBL" id="GAO48038.1"/>
    </source>
</evidence>
<dbReference type="Proteomes" id="UP000033140">
    <property type="component" value="Unassembled WGS sequence"/>
</dbReference>
<reference evidence="2 3" key="1">
    <citation type="journal article" date="2011" name="J. Gen. Appl. Microbiol.">
        <title>Draft genome sequencing of the enigmatic yeast Saitoella complicata.</title>
        <authorList>
            <person name="Nishida H."/>
            <person name="Hamamoto M."/>
            <person name="Sugiyama J."/>
        </authorList>
    </citation>
    <scope>NUCLEOTIDE SEQUENCE [LARGE SCALE GENOMIC DNA]</scope>
    <source>
        <strain evidence="2 3">NRRL Y-17804</strain>
    </source>
</reference>
<protein>
    <submittedName>
        <fullName evidence="2">Uncharacterized protein</fullName>
    </submittedName>
</protein>
<comment type="caution">
    <text evidence="2">The sequence shown here is derived from an EMBL/GenBank/DDBJ whole genome shotgun (WGS) entry which is preliminary data.</text>
</comment>
<dbReference type="EMBL" id="BACD03000012">
    <property type="protein sequence ID" value="GAO48038.1"/>
    <property type="molecule type" value="Genomic_DNA"/>
</dbReference>
<evidence type="ECO:0000256" key="1">
    <source>
        <dbReference type="SAM" id="MobiDB-lite"/>
    </source>
</evidence>
<organism evidence="2 3">
    <name type="scientific">Saitoella complicata (strain BCRC 22490 / CBS 7301 / JCM 7358 / NBRC 10748 / NRRL Y-17804)</name>
    <dbReference type="NCBI Taxonomy" id="698492"/>
    <lineage>
        <taxon>Eukaryota</taxon>
        <taxon>Fungi</taxon>
        <taxon>Dikarya</taxon>
        <taxon>Ascomycota</taxon>
        <taxon>Taphrinomycotina</taxon>
        <taxon>Taphrinomycotina incertae sedis</taxon>
        <taxon>Saitoella</taxon>
    </lineage>
</organism>
<feature type="compositionally biased region" description="Polar residues" evidence="1">
    <location>
        <begin position="98"/>
        <end position="107"/>
    </location>
</feature>
<feature type="region of interest" description="Disordered" evidence="1">
    <location>
        <begin position="54"/>
        <end position="110"/>
    </location>
</feature>